<dbReference type="AlphaFoldDB" id="A0A923RID2"/>
<name>A0A923RID2_9BACI</name>
<dbReference type="Pfam" id="PF09335">
    <property type="entry name" value="VTT_dom"/>
    <property type="match status" value="1"/>
</dbReference>
<feature type="transmembrane region" description="Helical" evidence="2">
    <location>
        <begin position="12"/>
        <end position="30"/>
    </location>
</feature>
<accession>A0A923RID2</accession>
<keyword evidence="2" id="KW-1133">Transmembrane helix</keyword>
<evidence type="ECO:0000256" key="1">
    <source>
        <dbReference type="ARBA" id="ARBA00010792"/>
    </source>
</evidence>
<dbReference type="InterPro" id="IPR032816">
    <property type="entry name" value="VTT_dom"/>
</dbReference>
<evidence type="ECO:0000256" key="2">
    <source>
        <dbReference type="SAM" id="Phobius"/>
    </source>
</evidence>
<feature type="transmembrane region" description="Helical" evidence="2">
    <location>
        <begin position="135"/>
        <end position="153"/>
    </location>
</feature>
<gene>
    <name evidence="4" type="ORF">H8S33_07420</name>
</gene>
<comment type="similarity">
    <text evidence="1">Belongs to the DedA family.</text>
</comment>
<reference evidence="4" key="1">
    <citation type="submission" date="2020-08" db="EMBL/GenBank/DDBJ databases">
        <title>Genome public.</title>
        <authorList>
            <person name="Liu C."/>
            <person name="Sun Q."/>
        </authorList>
    </citation>
    <scope>NUCLEOTIDE SEQUENCE</scope>
    <source>
        <strain evidence="4">BX22</strain>
    </source>
</reference>
<comment type="caution">
    <text evidence="4">The sequence shown here is derived from an EMBL/GenBank/DDBJ whole genome shotgun (WGS) entry which is preliminary data.</text>
</comment>
<dbReference type="EMBL" id="JACOOL010000004">
    <property type="protein sequence ID" value="MBC5636653.1"/>
    <property type="molecule type" value="Genomic_DNA"/>
</dbReference>
<dbReference type="GO" id="GO:0005886">
    <property type="term" value="C:plasma membrane"/>
    <property type="evidence" value="ECO:0007669"/>
    <property type="project" value="TreeGrafter"/>
</dbReference>
<evidence type="ECO:0000313" key="4">
    <source>
        <dbReference type="EMBL" id="MBC5636653.1"/>
    </source>
</evidence>
<keyword evidence="2" id="KW-0812">Transmembrane</keyword>
<dbReference type="Proteomes" id="UP000637359">
    <property type="component" value="Unassembled WGS sequence"/>
</dbReference>
<dbReference type="PANTHER" id="PTHR42709:SF9">
    <property type="entry name" value="ALKALINE PHOSPHATASE LIKE PROTEIN"/>
    <property type="match status" value="1"/>
</dbReference>
<dbReference type="RefSeq" id="WP_186869352.1">
    <property type="nucleotide sequence ID" value="NZ_JACOOL010000004.1"/>
</dbReference>
<proteinExistence type="inferred from homology"/>
<organism evidence="4 5">
    <name type="scientific">Ornithinibacillus hominis</name>
    <dbReference type="NCBI Taxonomy" id="2763055"/>
    <lineage>
        <taxon>Bacteria</taxon>
        <taxon>Bacillati</taxon>
        <taxon>Bacillota</taxon>
        <taxon>Bacilli</taxon>
        <taxon>Bacillales</taxon>
        <taxon>Bacillaceae</taxon>
        <taxon>Ornithinibacillus</taxon>
    </lineage>
</organism>
<keyword evidence="2" id="KW-0472">Membrane</keyword>
<feature type="transmembrane region" description="Helical" evidence="2">
    <location>
        <begin position="99"/>
        <end position="115"/>
    </location>
</feature>
<protein>
    <submittedName>
        <fullName evidence="4">DedA family protein</fullName>
    </submittedName>
</protein>
<evidence type="ECO:0000259" key="3">
    <source>
        <dbReference type="Pfam" id="PF09335"/>
    </source>
</evidence>
<dbReference type="InterPro" id="IPR051311">
    <property type="entry name" value="DedA_domain"/>
</dbReference>
<evidence type="ECO:0000313" key="5">
    <source>
        <dbReference type="Proteomes" id="UP000637359"/>
    </source>
</evidence>
<feature type="transmembrane region" description="Helical" evidence="2">
    <location>
        <begin position="173"/>
        <end position="192"/>
    </location>
</feature>
<keyword evidence="5" id="KW-1185">Reference proteome</keyword>
<feature type="domain" description="VTT" evidence="3">
    <location>
        <begin position="29"/>
        <end position="155"/>
    </location>
</feature>
<sequence length="204" mass="23342">MENWLDFINQYGYIAIFILLTLGIIGLPVPDEVLLTYLGYVISLGNMDYVLTYIAALSGAVCGITISYFLGIKLGEPFLRKFGSKFFINEKMINRTNRLFNRFGSFVLVICYFVPGVRHVAAYIGGISNFPFRRFALFAYSGAVIWVTTFIVLGNQLGSNWNVVFVFIHKHMWNILPIAIILILLGIGIFYYNRRKNSYMVNKR</sequence>
<dbReference type="PANTHER" id="PTHR42709">
    <property type="entry name" value="ALKALINE PHOSPHATASE LIKE PROTEIN"/>
    <property type="match status" value="1"/>
</dbReference>
<feature type="transmembrane region" description="Helical" evidence="2">
    <location>
        <begin position="50"/>
        <end position="71"/>
    </location>
</feature>